<protein>
    <recommendedName>
        <fullName evidence="8">Cytidylate kinase</fullName>
        <shortName evidence="8">CK</shortName>
        <ecNumber evidence="8">2.7.4.25</ecNumber>
    </recommendedName>
    <alternativeName>
        <fullName evidence="8">Cytidine monophosphate kinase</fullName>
        <shortName evidence="8">CMP kinase</shortName>
    </alternativeName>
</protein>
<evidence type="ECO:0000256" key="1">
    <source>
        <dbReference type="ARBA" id="ARBA00009427"/>
    </source>
</evidence>
<accession>Q3B244</accession>
<comment type="similarity">
    <text evidence="1 8">Belongs to the cytidylate kinase family. Type 1 subfamily.</text>
</comment>
<dbReference type="GO" id="GO:0006220">
    <property type="term" value="P:pyrimidine nucleotide metabolic process"/>
    <property type="evidence" value="ECO:0007669"/>
    <property type="project" value="UniProtKB-UniRule"/>
</dbReference>
<evidence type="ECO:0000256" key="3">
    <source>
        <dbReference type="ARBA" id="ARBA00022741"/>
    </source>
</evidence>
<evidence type="ECO:0000256" key="6">
    <source>
        <dbReference type="ARBA" id="ARBA00047615"/>
    </source>
</evidence>
<dbReference type="NCBIfam" id="TIGR00017">
    <property type="entry name" value="cmk"/>
    <property type="match status" value="1"/>
</dbReference>
<dbReference type="RefSeq" id="WP_011358459.1">
    <property type="nucleotide sequence ID" value="NC_007512.1"/>
</dbReference>
<dbReference type="HAMAP" id="MF_00238">
    <property type="entry name" value="Cytidyl_kinase_type1"/>
    <property type="match status" value="1"/>
</dbReference>
<dbReference type="EC" id="2.7.4.25" evidence="8"/>
<evidence type="ECO:0000256" key="4">
    <source>
        <dbReference type="ARBA" id="ARBA00022777"/>
    </source>
</evidence>
<dbReference type="EMBL" id="CP000096">
    <property type="protein sequence ID" value="ABB24587.1"/>
    <property type="molecule type" value="Genomic_DNA"/>
</dbReference>
<feature type="binding site" evidence="8">
    <location>
        <begin position="18"/>
        <end position="26"/>
    </location>
    <ligand>
        <name>ATP</name>
        <dbReference type="ChEBI" id="CHEBI:30616"/>
    </ligand>
</feature>
<dbReference type="Proteomes" id="UP000002709">
    <property type="component" value="Chromosome"/>
</dbReference>
<evidence type="ECO:0000256" key="7">
    <source>
        <dbReference type="ARBA" id="ARBA00048478"/>
    </source>
</evidence>
<keyword evidence="5 8" id="KW-0067">ATP-binding</keyword>
<dbReference type="GO" id="GO:0015949">
    <property type="term" value="P:nucleobase-containing small molecule interconversion"/>
    <property type="evidence" value="ECO:0007669"/>
    <property type="project" value="TreeGrafter"/>
</dbReference>
<keyword evidence="11" id="KW-1185">Reference proteome</keyword>
<proteinExistence type="inferred from homology"/>
<dbReference type="OrthoDB" id="9807434at2"/>
<reference evidence="11" key="1">
    <citation type="submission" date="2005-08" db="EMBL/GenBank/DDBJ databases">
        <title>Complete sequence of Pelodictyon luteolum DSM 273.</title>
        <authorList>
            <consortium name="US DOE Joint Genome Institute"/>
            <person name="Copeland A."/>
            <person name="Lucas S."/>
            <person name="Lapidus A."/>
            <person name="Barry K."/>
            <person name="Detter J.C."/>
            <person name="Glavina T."/>
            <person name="Hammon N."/>
            <person name="Israni S."/>
            <person name="Pitluck S."/>
            <person name="Bryant D."/>
            <person name="Schmutz J."/>
            <person name="Larimer F."/>
            <person name="Land M."/>
            <person name="Kyrpides N."/>
            <person name="Ivanova N."/>
            <person name="Richardson P."/>
        </authorList>
    </citation>
    <scope>NUCLEOTIDE SEQUENCE [LARGE SCALE GENOMIC DNA]</scope>
    <source>
        <strain evidence="11">DSM 273 / BCRC 81028 / 2530</strain>
    </source>
</reference>
<dbReference type="CDD" id="cd02020">
    <property type="entry name" value="CMPK"/>
    <property type="match status" value="1"/>
</dbReference>
<evidence type="ECO:0000313" key="11">
    <source>
        <dbReference type="Proteomes" id="UP000002709"/>
    </source>
</evidence>
<dbReference type="KEGG" id="plt:Plut_1733"/>
<dbReference type="GO" id="GO:0036430">
    <property type="term" value="F:CMP kinase activity"/>
    <property type="evidence" value="ECO:0007669"/>
    <property type="project" value="RHEA"/>
</dbReference>
<dbReference type="HOGENOM" id="CLU_079959_0_2_10"/>
<dbReference type="GO" id="GO:0005829">
    <property type="term" value="C:cytosol"/>
    <property type="evidence" value="ECO:0007669"/>
    <property type="project" value="TreeGrafter"/>
</dbReference>
<evidence type="ECO:0000313" key="10">
    <source>
        <dbReference type="EMBL" id="ABB24587.1"/>
    </source>
</evidence>
<evidence type="ECO:0000256" key="5">
    <source>
        <dbReference type="ARBA" id="ARBA00022840"/>
    </source>
</evidence>
<comment type="catalytic activity">
    <reaction evidence="7 8">
        <text>CMP + ATP = CDP + ADP</text>
        <dbReference type="Rhea" id="RHEA:11600"/>
        <dbReference type="ChEBI" id="CHEBI:30616"/>
        <dbReference type="ChEBI" id="CHEBI:58069"/>
        <dbReference type="ChEBI" id="CHEBI:60377"/>
        <dbReference type="ChEBI" id="CHEBI:456216"/>
        <dbReference type="EC" id="2.7.4.25"/>
    </reaction>
</comment>
<evidence type="ECO:0000259" key="9">
    <source>
        <dbReference type="Pfam" id="PF02224"/>
    </source>
</evidence>
<keyword evidence="2 8" id="KW-0808">Transferase</keyword>
<evidence type="ECO:0000256" key="8">
    <source>
        <dbReference type="HAMAP-Rule" id="MF_00238"/>
    </source>
</evidence>
<dbReference type="InterPro" id="IPR003136">
    <property type="entry name" value="Cytidylate_kin"/>
</dbReference>
<keyword evidence="4 8" id="KW-0418">Kinase</keyword>
<dbReference type="SUPFAM" id="SSF52540">
    <property type="entry name" value="P-loop containing nucleoside triphosphate hydrolases"/>
    <property type="match status" value="1"/>
</dbReference>
<evidence type="ECO:0000256" key="2">
    <source>
        <dbReference type="ARBA" id="ARBA00022679"/>
    </source>
</evidence>
<dbReference type="STRING" id="319225.Plut_1733"/>
<dbReference type="eggNOG" id="COG0283">
    <property type="taxonomic scope" value="Bacteria"/>
</dbReference>
<dbReference type="Gene3D" id="3.40.50.300">
    <property type="entry name" value="P-loop containing nucleotide triphosphate hydrolases"/>
    <property type="match status" value="1"/>
</dbReference>
<dbReference type="InterPro" id="IPR027417">
    <property type="entry name" value="P-loop_NTPase"/>
</dbReference>
<feature type="domain" description="Cytidylate kinase" evidence="9">
    <location>
        <begin position="14"/>
        <end position="226"/>
    </location>
</feature>
<dbReference type="PANTHER" id="PTHR21299">
    <property type="entry name" value="CYTIDYLATE KINASE/PANTOATE-BETA-ALANINE LIGASE"/>
    <property type="match status" value="1"/>
</dbReference>
<gene>
    <name evidence="8" type="primary">cmk</name>
    <name evidence="10" type="ordered locus">Plut_1733</name>
</gene>
<sequence length="238" mass="26335">MQENGEISTQKIIIAIDGPAASGKSTTARKVAGKLGYTYIDTGAMYRSVALKVIENGLLDTLKQAPEQVAGILEGISIAFDGDRVLLEGRDVSREIRDNRVSREVSFISSLKPVRDSLLVMQQALGRGRGVVMDGRDIGTVVFPEAELKIFLVADARQRAMRRLLELQAKSPDGTGLPDLETLEREIMERDRADAERELAPLRKHPDAVKIDTSRLSIDEQVEMVYGMAVEKERENRS</sequence>
<dbReference type="PANTHER" id="PTHR21299:SF2">
    <property type="entry name" value="CYTIDYLATE KINASE"/>
    <property type="match status" value="1"/>
</dbReference>
<dbReference type="GO" id="GO:0005524">
    <property type="term" value="F:ATP binding"/>
    <property type="evidence" value="ECO:0007669"/>
    <property type="project" value="UniProtKB-UniRule"/>
</dbReference>
<dbReference type="AlphaFoldDB" id="Q3B244"/>
<keyword evidence="8" id="KW-0963">Cytoplasm</keyword>
<dbReference type="GO" id="GO:0036431">
    <property type="term" value="F:dCMP kinase activity"/>
    <property type="evidence" value="ECO:0007669"/>
    <property type="project" value="InterPro"/>
</dbReference>
<organism evidence="10 11">
    <name type="scientific">Chlorobium luteolum (strain DSM 273 / BCRC 81028 / 2530)</name>
    <name type="common">Pelodictyon luteolum</name>
    <dbReference type="NCBI Taxonomy" id="319225"/>
    <lineage>
        <taxon>Bacteria</taxon>
        <taxon>Pseudomonadati</taxon>
        <taxon>Chlorobiota</taxon>
        <taxon>Chlorobiia</taxon>
        <taxon>Chlorobiales</taxon>
        <taxon>Chlorobiaceae</taxon>
        <taxon>Chlorobium/Pelodictyon group</taxon>
        <taxon>Pelodictyon</taxon>
    </lineage>
</organism>
<dbReference type="InterPro" id="IPR011994">
    <property type="entry name" value="Cytidylate_kinase_dom"/>
</dbReference>
<keyword evidence="3 8" id="KW-0547">Nucleotide-binding</keyword>
<comment type="subcellular location">
    <subcellularLocation>
        <location evidence="8">Cytoplasm</location>
    </subcellularLocation>
</comment>
<dbReference type="Pfam" id="PF02224">
    <property type="entry name" value="Cytidylate_kin"/>
    <property type="match status" value="1"/>
</dbReference>
<name>Q3B244_CHLL3</name>
<comment type="catalytic activity">
    <reaction evidence="6 8">
        <text>dCMP + ATP = dCDP + ADP</text>
        <dbReference type="Rhea" id="RHEA:25094"/>
        <dbReference type="ChEBI" id="CHEBI:30616"/>
        <dbReference type="ChEBI" id="CHEBI:57566"/>
        <dbReference type="ChEBI" id="CHEBI:58593"/>
        <dbReference type="ChEBI" id="CHEBI:456216"/>
        <dbReference type="EC" id="2.7.4.25"/>
    </reaction>
</comment>